<name>A0AAD5JEF7_ACENE</name>
<dbReference type="PROSITE" id="PS51782">
    <property type="entry name" value="LYSM"/>
    <property type="match status" value="1"/>
</dbReference>
<dbReference type="InterPro" id="IPR018392">
    <property type="entry name" value="LysM"/>
</dbReference>
<keyword evidence="6" id="KW-1185">Reference proteome</keyword>
<dbReference type="InterPro" id="IPR059144">
    <property type="entry name" value="NFP_LysM3"/>
</dbReference>
<dbReference type="InterPro" id="IPR001245">
    <property type="entry name" value="Ser-Thr/Tyr_kinase_cat_dom"/>
</dbReference>
<dbReference type="Pfam" id="PF07714">
    <property type="entry name" value="PK_Tyr_Ser-Thr"/>
    <property type="match status" value="1"/>
</dbReference>
<feature type="transmembrane region" description="Helical" evidence="1">
    <location>
        <begin position="259"/>
        <end position="283"/>
    </location>
</feature>
<evidence type="ECO:0000313" key="5">
    <source>
        <dbReference type="EMBL" id="KAI9195752.1"/>
    </source>
</evidence>
<dbReference type="EMBL" id="JAJSOW010000003">
    <property type="protein sequence ID" value="KAI9195752.1"/>
    <property type="molecule type" value="Genomic_DNA"/>
</dbReference>
<feature type="domain" description="LysM" evidence="4">
    <location>
        <begin position="184"/>
        <end position="230"/>
    </location>
</feature>
<comment type="caution">
    <text evidence="5">The sequence shown here is derived from an EMBL/GenBank/DDBJ whole genome shotgun (WGS) entry which is preliminary data.</text>
</comment>
<organism evidence="5 6">
    <name type="scientific">Acer negundo</name>
    <name type="common">Box elder</name>
    <dbReference type="NCBI Taxonomy" id="4023"/>
    <lineage>
        <taxon>Eukaryota</taxon>
        <taxon>Viridiplantae</taxon>
        <taxon>Streptophyta</taxon>
        <taxon>Embryophyta</taxon>
        <taxon>Tracheophyta</taxon>
        <taxon>Spermatophyta</taxon>
        <taxon>Magnoliopsida</taxon>
        <taxon>eudicotyledons</taxon>
        <taxon>Gunneridae</taxon>
        <taxon>Pentapetalae</taxon>
        <taxon>rosids</taxon>
        <taxon>malvids</taxon>
        <taxon>Sapindales</taxon>
        <taxon>Sapindaceae</taxon>
        <taxon>Hippocastanoideae</taxon>
        <taxon>Acereae</taxon>
        <taxon>Acer</taxon>
    </lineage>
</organism>
<accession>A0AAD5JEF7</accession>
<proteinExistence type="predicted"/>
<dbReference type="PROSITE" id="PS50011">
    <property type="entry name" value="PROTEIN_KINASE_DOM"/>
    <property type="match status" value="1"/>
</dbReference>
<dbReference type="SUPFAM" id="SSF56112">
    <property type="entry name" value="Protein kinase-like (PK-like)"/>
    <property type="match status" value="1"/>
</dbReference>
<sequence>MRTKFQYLSFSSLLFFFICCYLHESVQAQPNTTGYTCTPNQTTYPCQTYAFYRAAAPDFLDLASIADLFSLSRRLIAEPSNISSPSSPLIQDQPLFVPLTCGCHTLNVSNIISFANLSVRIKAGDTFYRVSTLYFQNLTTYQSVEIVNPTLEPTKLEIGDIVYFPIFCKCPNQTQLQNQVKYLVSYVLQPSDNLSSVASMFGVQTQDIIDVNGNNNQPFDTIFVPVTQLPQLTQPNVSLSMPPSMSPSVSPVKTERKGVITGLAIGLAICGVLLILIGGVFIYREFSLKKRREMETDHPKQKLQYSRGGKSQRNKKVNLMADVSDCLDKYRLFKIEDLKEATDGFSEDCLIQGSVYKGFINGEVYAIKMMKWNASEELKILQKVNHGNLVRLEGFCIDPEDANCYLIYEYIESGSLHSWLHENKNGKLSWKTSVDGILEGSEERKVKRMREWMDGVLLQDSCSMESVMSVMSIAIACLHKDPSKRPSMVDIVYALSKSDDLFFDISEDGFSPRQIIAR</sequence>
<keyword evidence="1" id="KW-1133">Transmembrane helix</keyword>
<reference evidence="5" key="1">
    <citation type="journal article" date="2022" name="Plant J.">
        <title>Strategies of tolerance reflected in two North American maple genomes.</title>
        <authorList>
            <person name="McEvoy S.L."/>
            <person name="Sezen U.U."/>
            <person name="Trouern-Trend A."/>
            <person name="McMahon S.M."/>
            <person name="Schaberg P.G."/>
            <person name="Yang J."/>
            <person name="Wegrzyn J.L."/>
            <person name="Swenson N.G."/>
        </authorList>
    </citation>
    <scope>NUCLEOTIDE SEQUENCE</scope>
    <source>
        <strain evidence="5">91603</strain>
    </source>
</reference>
<evidence type="ECO:0000313" key="6">
    <source>
        <dbReference type="Proteomes" id="UP001064489"/>
    </source>
</evidence>
<dbReference type="InterPro" id="IPR011009">
    <property type="entry name" value="Kinase-like_dom_sf"/>
</dbReference>
<gene>
    <name evidence="5" type="ORF">LWI28_017742</name>
</gene>
<dbReference type="Proteomes" id="UP001064489">
    <property type="component" value="Chromosome 1"/>
</dbReference>
<dbReference type="InterPro" id="IPR036779">
    <property type="entry name" value="LysM_dom_sf"/>
</dbReference>
<dbReference type="InterPro" id="IPR000719">
    <property type="entry name" value="Prot_kinase_dom"/>
</dbReference>
<evidence type="ECO:0000256" key="2">
    <source>
        <dbReference type="SAM" id="SignalP"/>
    </source>
</evidence>
<dbReference type="GO" id="GO:0005886">
    <property type="term" value="C:plasma membrane"/>
    <property type="evidence" value="ECO:0007669"/>
    <property type="project" value="UniProtKB-ARBA"/>
</dbReference>
<feature type="signal peptide" evidence="2">
    <location>
        <begin position="1"/>
        <end position="28"/>
    </location>
</feature>
<evidence type="ECO:0000256" key="1">
    <source>
        <dbReference type="SAM" id="Phobius"/>
    </source>
</evidence>
<dbReference type="GO" id="GO:0005524">
    <property type="term" value="F:ATP binding"/>
    <property type="evidence" value="ECO:0007669"/>
    <property type="project" value="InterPro"/>
</dbReference>
<reference evidence="5" key="2">
    <citation type="submission" date="2023-02" db="EMBL/GenBank/DDBJ databases">
        <authorList>
            <person name="Swenson N.G."/>
            <person name="Wegrzyn J.L."/>
            <person name="Mcevoy S.L."/>
        </authorList>
    </citation>
    <scope>NUCLEOTIDE SEQUENCE</scope>
    <source>
        <strain evidence="5">91603</strain>
        <tissue evidence="5">Leaf</tissue>
    </source>
</reference>
<dbReference type="PANTHER" id="PTHR45927:SF15">
    <property type="entry name" value="SERINE_THREONINE RECEPTOR-LIKE KINASE NFP"/>
    <property type="match status" value="1"/>
</dbReference>
<dbReference type="Pfam" id="PF23446">
    <property type="entry name" value="LysM1_NFP_LYK"/>
    <property type="match status" value="1"/>
</dbReference>
<dbReference type="Gene3D" id="3.30.200.20">
    <property type="entry name" value="Phosphorylase Kinase, domain 1"/>
    <property type="match status" value="1"/>
</dbReference>
<dbReference type="Gene3D" id="3.10.350.10">
    <property type="entry name" value="LysM domain"/>
    <property type="match status" value="1"/>
</dbReference>
<dbReference type="InterPro" id="IPR052611">
    <property type="entry name" value="Plant_RLK_LysM"/>
</dbReference>
<dbReference type="InterPro" id="IPR059143">
    <property type="entry name" value="NFP_LysM2"/>
</dbReference>
<dbReference type="Pfam" id="PF23462">
    <property type="entry name" value="LysM3_NFP"/>
    <property type="match status" value="1"/>
</dbReference>
<keyword evidence="1" id="KW-0472">Membrane</keyword>
<dbReference type="GO" id="GO:0004672">
    <property type="term" value="F:protein kinase activity"/>
    <property type="evidence" value="ECO:0007669"/>
    <property type="project" value="InterPro"/>
</dbReference>
<dbReference type="InterPro" id="IPR056561">
    <property type="entry name" value="NFP_LYK_LysM1"/>
</dbReference>
<feature type="domain" description="Protein kinase" evidence="3">
    <location>
        <begin position="335"/>
        <end position="518"/>
    </location>
</feature>
<evidence type="ECO:0000259" key="3">
    <source>
        <dbReference type="PROSITE" id="PS50011"/>
    </source>
</evidence>
<dbReference type="AlphaFoldDB" id="A0AAD5JEF7"/>
<evidence type="ECO:0000259" key="4">
    <source>
        <dbReference type="PROSITE" id="PS51782"/>
    </source>
</evidence>
<protein>
    <submittedName>
        <fullName evidence="5">Uncharacterized protein</fullName>
    </submittedName>
</protein>
<dbReference type="Pfam" id="PF23457">
    <property type="entry name" value="LysM2_NFP"/>
    <property type="match status" value="1"/>
</dbReference>
<feature type="chain" id="PRO_5042255155" evidence="2">
    <location>
        <begin position="29"/>
        <end position="518"/>
    </location>
</feature>
<keyword evidence="2" id="KW-0732">Signal</keyword>
<dbReference type="PANTHER" id="PTHR45927">
    <property type="entry name" value="LYSM-DOMAIN RECEPTOR-LIKE KINASE-RELATED"/>
    <property type="match status" value="1"/>
</dbReference>
<keyword evidence="1" id="KW-0812">Transmembrane</keyword>
<dbReference type="Gene3D" id="1.10.510.10">
    <property type="entry name" value="Transferase(Phosphotransferase) domain 1"/>
    <property type="match status" value="1"/>
</dbReference>